<dbReference type="GeneID" id="69803788"/>
<evidence type="ECO:0000313" key="2">
    <source>
        <dbReference type="EMBL" id="KRM46730.1"/>
    </source>
</evidence>
<sequence>MAKEVEFRLAEKADGQAVLDLLKALQTESDTFLVDSDLSDLNGPMEAQQIDMINHTRTNLLAVAEYDSELVGIVTVDEVDESRGEVGLAVLAGFQGYSIGTNLMELAIDWAKDFSQLDQLFLTVFSNNGPAIHVYEKVGFQRTKVMAQNDRELIEMKLDVH</sequence>
<gene>
    <name evidence="2" type="ORF">FC51_GL002002</name>
</gene>
<dbReference type="EMBL" id="AZGK01000005">
    <property type="protein sequence ID" value="KRM46730.1"/>
    <property type="molecule type" value="Genomic_DNA"/>
</dbReference>
<dbReference type="CDD" id="cd04301">
    <property type="entry name" value="NAT_SF"/>
    <property type="match status" value="1"/>
</dbReference>
<evidence type="ECO:0000313" key="3">
    <source>
        <dbReference type="Proteomes" id="UP000051957"/>
    </source>
</evidence>
<dbReference type="Gene3D" id="3.40.630.30">
    <property type="match status" value="1"/>
</dbReference>
<reference evidence="2 3" key="1">
    <citation type="journal article" date="2015" name="Genome Announc.">
        <title>Expanding the biotechnology potential of lactobacilli through comparative genomics of 213 strains and associated genera.</title>
        <authorList>
            <person name="Sun Z."/>
            <person name="Harris H.M."/>
            <person name="McCann A."/>
            <person name="Guo C."/>
            <person name="Argimon S."/>
            <person name="Zhang W."/>
            <person name="Yang X."/>
            <person name="Jeffery I.B."/>
            <person name="Cooney J.C."/>
            <person name="Kagawa T.F."/>
            <person name="Liu W."/>
            <person name="Song Y."/>
            <person name="Salvetti E."/>
            <person name="Wrobel A."/>
            <person name="Rasinkangas P."/>
            <person name="Parkhill J."/>
            <person name="Rea M.C."/>
            <person name="O'Sullivan O."/>
            <person name="Ritari J."/>
            <person name="Douillard F.P."/>
            <person name="Paul Ross R."/>
            <person name="Yang R."/>
            <person name="Briner A.E."/>
            <person name="Felis G.E."/>
            <person name="de Vos W.M."/>
            <person name="Barrangou R."/>
            <person name="Klaenhammer T.R."/>
            <person name="Caufield P.W."/>
            <person name="Cui Y."/>
            <person name="Zhang H."/>
            <person name="O'Toole P.W."/>
        </authorList>
    </citation>
    <scope>NUCLEOTIDE SEQUENCE [LARGE SCALE GENOMIC DNA]</scope>
    <source>
        <strain evidence="2 3">DSM 5707</strain>
    </source>
</reference>
<dbReference type="RefSeq" id="WP_057910529.1">
    <property type="nucleotide sequence ID" value="NZ_AZGK01000005.1"/>
</dbReference>
<evidence type="ECO:0000259" key="1">
    <source>
        <dbReference type="PROSITE" id="PS51186"/>
    </source>
</evidence>
<dbReference type="AlphaFoldDB" id="A0A0R1YWS3"/>
<dbReference type="PANTHER" id="PTHR43415:SF3">
    <property type="entry name" value="GNAT-FAMILY ACETYLTRANSFERASE"/>
    <property type="match status" value="1"/>
</dbReference>
<accession>A0A0R1YWS3</accession>
<dbReference type="Proteomes" id="UP000051957">
    <property type="component" value="Unassembled WGS sequence"/>
</dbReference>
<dbReference type="InterPro" id="IPR000182">
    <property type="entry name" value="GNAT_dom"/>
</dbReference>
<protein>
    <submittedName>
        <fullName evidence="2">N-acetyltransferase GCN5</fullName>
    </submittedName>
</protein>
<dbReference type="InterPro" id="IPR016181">
    <property type="entry name" value="Acyl_CoA_acyltransferase"/>
</dbReference>
<name>A0A0R1YWS3_9LACO</name>
<comment type="caution">
    <text evidence="2">The sequence shown here is derived from an EMBL/GenBank/DDBJ whole genome shotgun (WGS) entry which is preliminary data.</text>
</comment>
<keyword evidence="2" id="KW-0808">Transferase</keyword>
<organism evidence="2 3">
    <name type="scientific">Lentilactobacillus parabuchneri DSM 5707 = NBRC 107865</name>
    <dbReference type="NCBI Taxonomy" id="1423784"/>
    <lineage>
        <taxon>Bacteria</taxon>
        <taxon>Bacillati</taxon>
        <taxon>Bacillota</taxon>
        <taxon>Bacilli</taxon>
        <taxon>Lactobacillales</taxon>
        <taxon>Lactobacillaceae</taxon>
        <taxon>Lentilactobacillus</taxon>
    </lineage>
</organism>
<feature type="domain" description="N-acetyltransferase" evidence="1">
    <location>
        <begin position="5"/>
        <end position="161"/>
    </location>
</feature>
<dbReference type="GO" id="GO:0016747">
    <property type="term" value="F:acyltransferase activity, transferring groups other than amino-acyl groups"/>
    <property type="evidence" value="ECO:0007669"/>
    <property type="project" value="InterPro"/>
</dbReference>
<dbReference type="PANTHER" id="PTHR43415">
    <property type="entry name" value="SPERMIDINE N(1)-ACETYLTRANSFERASE"/>
    <property type="match status" value="1"/>
</dbReference>
<dbReference type="PROSITE" id="PS51186">
    <property type="entry name" value="GNAT"/>
    <property type="match status" value="1"/>
</dbReference>
<dbReference type="Pfam" id="PF00583">
    <property type="entry name" value="Acetyltransf_1"/>
    <property type="match status" value="1"/>
</dbReference>
<proteinExistence type="predicted"/>
<dbReference type="PATRIC" id="fig|1423784.4.peg.2043"/>
<dbReference type="SUPFAM" id="SSF55729">
    <property type="entry name" value="Acyl-CoA N-acyltransferases (Nat)"/>
    <property type="match status" value="1"/>
</dbReference>